<dbReference type="EMBL" id="JAPYKO010000003">
    <property type="protein sequence ID" value="MEI9401965.1"/>
    <property type="molecule type" value="Genomic_DNA"/>
</dbReference>
<name>A0ABU8KA45_9HYPH</name>
<protein>
    <submittedName>
        <fullName evidence="4">Tyrosine-type recombinase/integrase</fullName>
    </submittedName>
</protein>
<comment type="caution">
    <text evidence="4">The sequence shown here is derived from an EMBL/GenBank/DDBJ whole genome shotgun (WGS) entry which is preliminary data.</text>
</comment>
<dbReference type="PANTHER" id="PTHR30349:SF90">
    <property type="entry name" value="TYROSINE RECOMBINASE XERD"/>
    <property type="match status" value="1"/>
</dbReference>
<sequence length="179" mass="19438">MLQGCGRATAKERRDYAVLLLLARLGLRANEVALLTLDDIDWRAGQLHVQGKGRKRATMPLPPEVGEAIAAYLRDGRPISGSRRVFLRSHAPHIGFTSSYAVIHIARSAINAANITGVANRGSHLFRHSLATGLLGSGATLTEIGQVLRHQNHDTTRIYAKVDLASLRRLATPWPGAVQ</sequence>
<evidence type="ECO:0000256" key="1">
    <source>
        <dbReference type="ARBA" id="ARBA00022908"/>
    </source>
</evidence>
<evidence type="ECO:0000259" key="3">
    <source>
        <dbReference type="PROSITE" id="PS51898"/>
    </source>
</evidence>
<organism evidence="4 5">
    <name type="scientific">Mesorhizobium argentiipisi</name>
    <dbReference type="NCBI Taxonomy" id="3015175"/>
    <lineage>
        <taxon>Bacteria</taxon>
        <taxon>Pseudomonadati</taxon>
        <taxon>Pseudomonadota</taxon>
        <taxon>Alphaproteobacteria</taxon>
        <taxon>Hyphomicrobiales</taxon>
        <taxon>Phyllobacteriaceae</taxon>
        <taxon>Mesorhizobium</taxon>
    </lineage>
</organism>
<dbReference type="Proteomes" id="UP001366503">
    <property type="component" value="Unassembled WGS sequence"/>
</dbReference>
<keyword evidence="1" id="KW-0229">DNA integration</keyword>
<reference evidence="4 5" key="1">
    <citation type="submission" date="2022-12" db="EMBL/GenBank/DDBJ databases">
        <authorList>
            <person name="Muema E."/>
        </authorList>
    </citation>
    <scope>NUCLEOTIDE SEQUENCE [LARGE SCALE GENOMIC DNA]</scope>
    <source>
        <strain evidence="5">1330</strain>
    </source>
</reference>
<evidence type="ECO:0000313" key="5">
    <source>
        <dbReference type="Proteomes" id="UP001366503"/>
    </source>
</evidence>
<accession>A0ABU8KA45</accession>
<feature type="domain" description="Tyr recombinase" evidence="3">
    <location>
        <begin position="1"/>
        <end position="172"/>
    </location>
</feature>
<dbReference type="SUPFAM" id="SSF56349">
    <property type="entry name" value="DNA breaking-rejoining enzymes"/>
    <property type="match status" value="1"/>
</dbReference>
<dbReference type="InterPro" id="IPR050090">
    <property type="entry name" value="Tyrosine_recombinase_XerCD"/>
</dbReference>
<dbReference type="InterPro" id="IPR002104">
    <property type="entry name" value="Integrase_catalytic"/>
</dbReference>
<gene>
    <name evidence="4" type="ORF">O7A05_07225</name>
</gene>
<evidence type="ECO:0000256" key="2">
    <source>
        <dbReference type="ARBA" id="ARBA00023172"/>
    </source>
</evidence>
<dbReference type="Pfam" id="PF00589">
    <property type="entry name" value="Phage_integrase"/>
    <property type="match status" value="1"/>
</dbReference>
<dbReference type="InterPro" id="IPR011010">
    <property type="entry name" value="DNA_brk_join_enz"/>
</dbReference>
<dbReference type="PANTHER" id="PTHR30349">
    <property type="entry name" value="PHAGE INTEGRASE-RELATED"/>
    <property type="match status" value="1"/>
</dbReference>
<dbReference type="PROSITE" id="PS51898">
    <property type="entry name" value="TYR_RECOMBINASE"/>
    <property type="match status" value="1"/>
</dbReference>
<dbReference type="Gene3D" id="1.10.443.10">
    <property type="entry name" value="Intergrase catalytic core"/>
    <property type="match status" value="1"/>
</dbReference>
<proteinExistence type="predicted"/>
<dbReference type="InterPro" id="IPR013762">
    <property type="entry name" value="Integrase-like_cat_sf"/>
</dbReference>
<keyword evidence="5" id="KW-1185">Reference proteome</keyword>
<keyword evidence="2" id="KW-0233">DNA recombination</keyword>
<evidence type="ECO:0000313" key="4">
    <source>
        <dbReference type="EMBL" id="MEI9401965.1"/>
    </source>
</evidence>